<dbReference type="Gene3D" id="3.30.9.10">
    <property type="entry name" value="D-Amino Acid Oxidase, subunit A, domain 2"/>
    <property type="match status" value="1"/>
</dbReference>
<organism evidence="3">
    <name type="scientific">hydrothermal vent metagenome</name>
    <dbReference type="NCBI Taxonomy" id="652676"/>
    <lineage>
        <taxon>unclassified sequences</taxon>
        <taxon>metagenomes</taxon>
        <taxon>ecological metagenomes</taxon>
    </lineage>
</organism>
<dbReference type="EMBL" id="UOEH01000499">
    <property type="protein sequence ID" value="VAW06057.1"/>
    <property type="molecule type" value="Genomic_DNA"/>
</dbReference>
<dbReference type="Gene3D" id="3.50.50.60">
    <property type="entry name" value="FAD/NAD(P)-binding domain"/>
    <property type="match status" value="1"/>
</dbReference>
<evidence type="ECO:0000313" key="3">
    <source>
        <dbReference type="EMBL" id="VAW06057.1"/>
    </source>
</evidence>
<dbReference type="GO" id="GO:0016491">
    <property type="term" value="F:oxidoreductase activity"/>
    <property type="evidence" value="ECO:0007669"/>
    <property type="project" value="UniProtKB-KW"/>
</dbReference>
<gene>
    <name evidence="3" type="ORF">MNBD_ALPHA05-1216</name>
</gene>
<accession>A0A3B0SY95</accession>
<evidence type="ECO:0000259" key="2">
    <source>
        <dbReference type="Pfam" id="PF01266"/>
    </source>
</evidence>
<proteinExistence type="predicted"/>
<keyword evidence="1" id="KW-0560">Oxidoreductase</keyword>
<name>A0A3B0SY95_9ZZZZ</name>
<dbReference type="InterPro" id="IPR006076">
    <property type="entry name" value="FAD-dep_OxRdtase"/>
</dbReference>
<dbReference type="GO" id="GO:0005737">
    <property type="term" value="C:cytoplasm"/>
    <property type="evidence" value="ECO:0007669"/>
    <property type="project" value="TreeGrafter"/>
</dbReference>
<dbReference type="SUPFAM" id="SSF54373">
    <property type="entry name" value="FAD-linked reductases, C-terminal domain"/>
    <property type="match status" value="1"/>
</dbReference>
<dbReference type="AlphaFoldDB" id="A0A3B0SY95"/>
<protein>
    <recommendedName>
        <fullName evidence="2">FAD dependent oxidoreductase domain-containing protein</fullName>
    </recommendedName>
</protein>
<dbReference type="PANTHER" id="PTHR13847">
    <property type="entry name" value="SARCOSINE DEHYDROGENASE-RELATED"/>
    <property type="match status" value="1"/>
</dbReference>
<sequence length="186" mass="19537">MLASGAAATKLIAGLPPPPITPVKGEALAVDRSENTFRHVIRCPAQPALPYLCPKAHGRVIIGATEIAGRRDADVDDAAIRKLRAGAADVVPAVRDWPEIERWSGLRPATPDGAPILGRDRRGPDGVFLALGHYRNGILLAPACAAALAREILAGENWGEGASPLTNLQPFRPERFVSGAGEGEHG</sequence>
<feature type="domain" description="FAD dependent oxidoreductase" evidence="2">
    <location>
        <begin position="2"/>
        <end position="150"/>
    </location>
</feature>
<evidence type="ECO:0000256" key="1">
    <source>
        <dbReference type="ARBA" id="ARBA00023002"/>
    </source>
</evidence>
<reference evidence="3" key="1">
    <citation type="submission" date="2018-06" db="EMBL/GenBank/DDBJ databases">
        <authorList>
            <person name="Zhirakovskaya E."/>
        </authorList>
    </citation>
    <scope>NUCLEOTIDE SEQUENCE</scope>
</reference>
<dbReference type="InterPro" id="IPR036188">
    <property type="entry name" value="FAD/NAD-bd_sf"/>
</dbReference>
<dbReference type="Pfam" id="PF01266">
    <property type="entry name" value="DAO"/>
    <property type="match status" value="1"/>
</dbReference>
<dbReference type="SUPFAM" id="SSF51971">
    <property type="entry name" value="Nucleotide-binding domain"/>
    <property type="match status" value="1"/>
</dbReference>
<dbReference type="PANTHER" id="PTHR13847:SF289">
    <property type="entry name" value="GLYCINE OXIDASE"/>
    <property type="match status" value="1"/>
</dbReference>